<dbReference type="WBParaSite" id="SPAL_0001522900.1">
    <property type="protein sequence ID" value="SPAL_0001522900.1"/>
    <property type="gene ID" value="SPAL_0001522900"/>
</dbReference>
<feature type="compositionally biased region" description="Pro residues" evidence="1">
    <location>
        <begin position="122"/>
        <end position="137"/>
    </location>
</feature>
<name>A0A0N5CBG3_STREA</name>
<protein>
    <submittedName>
        <fullName evidence="4">Proline-rich protein HaeIII subfamily 1-like</fullName>
    </submittedName>
</protein>
<feature type="compositionally biased region" description="Low complexity" evidence="1">
    <location>
        <begin position="108"/>
        <end position="121"/>
    </location>
</feature>
<evidence type="ECO:0000256" key="1">
    <source>
        <dbReference type="SAM" id="MobiDB-lite"/>
    </source>
</evidence>
<evidence type="ECO:0000256" key="2">
    <source>
        <dbReference type="SAM" id="SignalP"/>
    </source>
</evidence>
<sequence>MIYINFRTVALFLVFLSAAAHYLPRSASSNNLLQNDLDKKLALQASSYFASDIHSNDHHKLELMGKRPLGKGIKPNPKSKKPMQRRPGPQGKRPSPPRRRPSPPGKRPSPQKGKPSPQKGKPSPPKGKPSPPKGKPS</sequence>
<feature type="compositionally biased region" description="Basic and acidic residues" evidence="1">
    <location>
        <begin position="54"/>
        <end position="65"/>
    </location>
</feature>
<proteinExistence type="predicted"/>
<organism evidence="3 4">
    <name type="scientific">Strongyloides papillosus</name>
    <name type="common">Intestinal threadworm</name>
    <dbReference type="NCBI Taxonomy" id="174720"/>
    <lineage>
        <taxon>Eukaryota</taxon>
        <taxon>Metazoa</taxon>
        <taxon>Ecdysozoa</taxon>
        <taxon>Nematoda</taxon>
        <taxon>Chromadorea</taxon>
        <taxon>Rhabditida</taxon>
        <taxon>Tylenchina</taxon>
        <taxon>Panagrolaimomorpha</taxon>
        <taxon>Strongyloidoidea</taxon>
        <taxon>Strongyloididae</taxon>
        <taxon>Strongyloides</taxon>
    </lineage>
</organism>
<evidence type="ECO:0000313" key="4">
    <source>
        <dbReference type="WBParaSite" id="SPAL_0001522900.1"/>
    </source>
</evidence>
<keyword evidence="3" id="KW-1185">Reference proteome</keyword>
<dbReference type="Proteomes" id="UP000046392">
    <property type="component" value="Unplaced"/>
</dbReference>
<feature type="chain" id="PRO_5007256272" evidence="2">
    <location>
        <begin position="21"/>
        <end position="137"/>
    </location>
</feature>
<keyword evidence="2" id="KW-0732">Signal</keyword>
<evidence type="ECO:0000313" key="3">
    <source>
        <dbReference type="Proteomes" id="UP000046392"/>
    </source>
</evidence>
<reference evidence="4" key="1">
    <citation type="submission" date="2016-03" db="UniProtKB">
        <authorList>
            <consortium name="WormBaseParasite"/>
        </authorList>
    </citation>
    <scope>IDENTIFICATION</scope>
</reference>
<feature type="region of interest" description="Disordered" evidence="1">
    <location>
        <begin position="50"/>
        <end position="137"/>
    </location>
</feature>
<dbReference type="AlphaFoldDB" id="A0A0N5CBG3"/>
<feature type="signal peptide" evidence="2">
    <location>
        <begin position="1"/>
        <end position="20"/>
    </location>
</feature>
<accession>A0A0N5CBG3</accession>